<evidence type="ECO:0000313" key="7">
    <source>
        <dbReference type="EMBL" id="MUN29607.1"/>
    </source>
</evidence>
<keyword evidence="8" id="KW-1185">Reference proteome</keyword>
<dbReference type="EMBL" id="WGGD01000005">
    <property type="protein sequence ID" value="MUN29607.1"/>
    <property type="molecule type" value="Genomic_DNA"/>
</dbReference>
<evidence type="ECO:0000256" key="1">
    <source>
        <dbReference type="ARBA" id="ARBA00004141"/>
    </source>
</evidence>
<feature type="transmembrane region" description="Helical" evidence="5">
    <location>
        <begin position="53"/>
        <end position="74"/>
    </location>
</feature>
<keyword evidence="4 5" id="KW-0472">Membrane</keyword>
<dbReference type="Pfam" id="PF00083">
    <property type="entry name" value="Sugar_tr"/>
    <property type="match status" value="1"/>
</dbReference>
<dbReference type="InterPro" id="IPR020846">
    <property type="entry name" value="MFS_dom"/>
</dbReference>
<evidence type="ECO:0000256" key="4">
    <source>
        <dbReference type="ARBA" id="ARBA00023136"/>
    </source>
</evidence>
<feature type="transmembrane region" description="Helical" evidence="5">
    <location>
        <begin position="236"/>
        <end position="260"/>
    </location>
</feature>
<feature type="domain" description="Major facilitator superfamily (MFS) profile" evidence="6">
    <location>
        <begin position="17"/>
        <end position="425"/>
    </location>
</feature>
<dbReference type="GO" id="GO:0046943">
    <property type="term" value="F:carboxylic acid transmembrane transporter activity"/>
    <property type="evidence" value="ECO:0007669"/>
    <property type="project" value="TreeGrafter"/>
</dbReference>
<dbReference type="AlphaFoldDB" id="A0A6A9QK05"/>
<feature type="transmembrane region" description="Helical" evidence="5">
    <location>
        <begin position="377"/>
        <end position="397"/>
    </location>
</feature>
<gene>
    <name evidence="7" type="ORF">GC250_09185</name>
</gene>
<comment type="subcellular location">
    <subcellularLocation>
        <location evidence="1">Membrane</location>
        <topology evidence="1">Multi-pass membrane protein</topology>
    </subcellularLocation>
</comment>
<feature type="transmembrane region" description="Helical" evidence="5">
    <location>
        <begin position="169"/>
        <end position="188"/>
    </location>
</feature>
<evidence type="ECO:0000313" key="8">
    <source>
        <dbReference type="Proteomes" id="UP000470772"/>
    </source>
</evidence>
<dbReference type="InterPro" id="IPR036259">
    <property type="entry name" value="MFS_trans_sf"/>
</dbReference>
<dbReference type="GO" id="GO:0005886">
    <property type="term" value="C:plasma membrane"/>
    <property type="evidence" value="ECO:0007669"/>
    <property type="project" value="TreeGrafter"/>
</dbReference>
<feature type="transmembrane region" description="Helical" evidence="5">
    <location>
        <begin position="108"/>
        <end position="129"/>
    </location>
</feature>
<dbReference type="RefSeq" id="WP_156017219.1">
    <property type="nucleotide sequence ID" value="NZ_WGGD01000005.1"/>
</dbReference>
<name>A0A6A9QK05_SULME</name>
<feature type="transmembrane region" description="Helical" evidence="5">
    <location>
        <begin position="403"/>
        <end position="421"/>
    </location>
</feature>
<evidence type="ECO:0000259" key="6">
    <source>
        <dbReference type="PROSITE" id="PS50850"/>
    </source>
</evidence>
<keyword evidence="3 5" id="KW-1133">Transmembrane helix</keyword>
<dbReference type="Gene3D" id="1.20.1250.20">
    <property type="entry name" value="MFS general substrate transporter like domains"/>
    <property type="match status" value="1"/>
</dbReference>
<reference evidence="7 8" key="1">
    <citation type="submission" date="2019-10" db="EMBL/GenBank/DDBJ databases">
        <title>Sequencing and Assembly of Multiple Reported Metal-Biooxidizing Members of the Extremely Thermoacidophilic Archaeal Family Sulfolobaceae.</title>
        <authorList>
            <person name="Counts J.A."/>
            <person name="Kelly R.M."/>
        </authorList>
    </citation>
    <scope>NUCLEOTIDE SEQUENCE [LARGE SCALE GENOMIC DNA]</scope>
    <source>
        <strain evidence="7 8">DSM 6482</strain>
    </source>
</reference>
<dbReference type="InterPro" id="IPR005828">
    <property type="entry name" value="MFS_sugar_transport-like"/>
</dbReference>
<dbReference type="Proteomes" id="UP000470772">
    <property type="component" value="Unassembled WGS sequence"/>
</dbReference>
<dbReference type="PROSITE" id="PS50850">
    <property type="entry name" value="MFS"/>
    <property type="match status" value="1"/>
</dbReference>
<comment type="caution">
    <text evidence="7">The sequence shown here is derived from an EMBL/GenBank/DDBJ whole genome shotgun (WGS) entry which is preliminary data.</text>
</comment>
<feature type="transmembrane region" description="Helical" evidence="5">
    <location>
        <begin position="280"/>
        <end position="301"/>
    </location>
</feature>
<evidence type="ECO:0000256" key="5">
    <source>
        <dbReference type="SAM" id="Phobius"/>
    </source>
</evidence>
<feature type="transmembrane region" description="Helical" evidence="5">
    <location>
        <begin position="141"/>
        <end position="163"/>
    </location>
</feature>
<feature type="transmembrane region" description="Helical" evidence="5">
    <location>
        <begin position="308"/>
        <end position="328"/>
    </location>
</feature>
<feature type="transmembrane region" description="Helical" evidence="5">
    <location>
        <begin position="334"/>
        <end position="356"/>
    </location>
</feature>
<feature type="transmembrane region" description="Helical" evidence="5">
    <location>
        <begin position="83"/>
        <end position="102"/>
    </location>
</feature>
<dbReference type="PANTHER" id="PTHR23508">
    <property type="entry name" value="CARBOXYLIC ACID TRANSPORTER PROTEIN HOMOLOG"/>
    <property type="match status" value="1"/>
</dbReference>
<dbReference type="SUPFAM" id="SSF103473">
    <property type="entry name" value="MFS general substrate transporter"/>
    <property type="match status" value="1"/>
</dbReference>
<evidence type="ECO:0000256" key="2">
    <source>
        <dbReference type="ARBA" id="ARBA00022692"/>
    </source>
</evidence>
<dbReference type="CDD" id="cd17316">
    <property type="entry name" value="MFS_SV2_like"/>
    <property type="match status" value="1"/>
</dbReference>
<proteinExistence type="predicted"/>
<protein>
    <submittedName>
        <fullName evidence="7">MFS transporter</fullName>
    </submittedName>
</protein>
<dbReference type="PANTHER" id="PTHR23508:SF10">
    <property type="entry name" value="CARBOXYLIC ACID TRANSPORTER PROTEIN HOMOLOG"/>
    <property type="match status" value="1"/>
</dbReference>
<accession>A0A6A9QK05</accession>
<organism evidence="7 8">
    <name type="scientific">Sulfuracidifex metallicus DSM 6482 = JCM 9184</name>
    <dbReference type="NCBI Taxonomy" id="523847"/>
    <lineage>
        <taxon>Archaea</taxon>
        <taxon>Thermoproteota</taxon>
        <taxon>Thermoprotei</taxon>
        <taxon>Sulfolobales</taxon>
        <taxon>Sulfolobaceae</taxon>
        <taxon>Sulfuracidifex</taxon>
    </lineage>
</organism>
<sequence length="463" mass="50336">MVSINNFEKYNKFMRLLLLSVALGGFTDLYDTAIVGGASLTLIKSLNLTSAEFGLFGASTFIGGAVGAFSFGLISDKIGRKRTFVITLLIFIVSELLISAVTNFAELLALRLLVGFGIGADYPPALTMLSEYSSKAERGKYLIKFLIVFSLGGMLSYFVATALLPFGLLQWRLLFLTGAIPPIIALSLRRKLPESPRWYATKGMIDKAKSAMEEMGLIPDISQFTKREQEIVDSKLFRIFLPLLISIFFVNMLLNLPLSGLVALNPILLSALKIPANLDLIFSGLAFLGSQSIGAVLAYPLYDKVGRINMLLIGSAITGGSLITMSFLASPSYASYLIVLLAVAGVFASFYLPVIYSLSTEIFPTKIRGTSQGMGILAIRIAGIIGIFGGSFITAAYGTHGLLLVYGIINFIAFLIALFTLHGKIRVEGRELEDISDEIVDKGEYKENVEEESLKNDDKKRGN</sequence>
<keyword evidence="2 5" id="KW-0812">Transmembrane</keyword>
<evidence type="ECO:0000256" key="3">
    <source>
        <dbReference type="ARBA" id="ARBA00022989"/>
    </source>
</evidence>